<proteinExistence type="predicted"/>
<evidence type="ECO:0000313" key="3">
    <source>
        <dbReference type="Proteomes" id="UP000799772"/>
    </source>
</evidence>
<dbReference type="PANTHER" id="PTHR13237:SF9">
    <property type="entry name" value="NEUROGUIDIN"/>
    <property type="match status" value="1"/>
</dbReference>
<feature type="region of interest" description="Disordered" evidence="1">
    <location>
        <begin position="317"/>
        <end position="362"/>
    </location>
</feature>
<reference evidence="2" key="1">
    <citation type="journal article" date="2020" name="Stud. Mycol.">
        <title>101 Dothideomycetes genomes: a test case for predicting lifestyles and emergence of pathogens.</title>
        <authorList>
            <person name="Haridas S."/>
            <person name="Albert R."/>
            <person name="Binder M."/>
            <person name="Bloem J."/>
            <person name="Labutti K."/>
            <person name="Salamov A."/>
            <person name="Andreopoulos B."/>
            <person name="Baker S."/>
            <person name="Barry K."/>
            <person name="Bills G."/>
            <person name="Bluhm B."/>
            <person name="Cannon C."/>
            <person name="Castanera R."/>
            <person name="Culley D."/>
            <person name="Daum C."/>
            <person name="Ezra D."/>
            <person name="Gonzalez J."/>
            <person name="Henrissat B."/>
            <person name="Kuo A."/>
            <person name="Liang C."/>
            <person name="Lipzen A."/>
            <person name="Lutzoni F."/>
            <person name="Magnuson J."/>
            <person name="Mondo S."/>
            <person name="Nolan M."/>
            <person name="Ohm R."/>
            <person name="Pangilinan J."/>
            <person name="Park H.-J."/>
            <person name="Ramirez L."/>
            <person name="Alfaro M."/>
            <person name="Sun H."/>
            <person name="Tritt A."/>
            <person name="Yoshinaga Y."/>
            <person name="Zwiers L.-H."/>
            <person name="Turgeon B."/>
            <person name="Goodwin S."/>
            <person name="Spatafora J."/>
            <person name="Crous P."/>
            <person name="Grigoriev I."/>
        </authorList>
    </citation>
    <scope>NUCLEOTIDE SEQUENCE</scope>
    <source>
        <strain evidence="2">CBS 133067</strain>
    </source>
</reference>
<dbReference type="AlphaFoldDB" id="A0A9P4IMY0"/>
<feature type="compositionally biased region" description="Polar residues" evidence="1">
    <location>
        <begin position="178"/>
        <end position="191"/>
    </location>
</feature>
<dbReference type="EMBL" id="ML978123">
    <property type="protein sequence ID" value="KAF2102188.1"/>
    <property type="molecule type" value="Genomic_DNA"/>
</dbReference>
<dbReference type="OrthoDB" id="203440at2759"/>
<evidence type="ECO:0000256" key="1">
    <source>
        <dbReference type="SAM" id="MobiDB-lite"/>
    </source>
</evidence>
<feature type="region of interest" description="Disordered" evidence="1">
    <location>
        <begin position="237"/>
        <end position="303"/>
    </location>
</feature>
<feature type="compositionally biased region" description="Basic and acidic residues" evidence="1">
    <location>
        <begin position="278"/>
        <end position="303"/>
    </location>
</feature>
<feature type="compositionally biased region" description="Basic and acidic residues" evidence="1">
    <location>
        <begin position="140"/>
        <end position="151"/>
    </location>
</feature>
<dbReference type="GO" id="GO:0032040">
    <property type="term" value="C:small-subunit processome"/>
    <property type="evidence" value="ECO:0007669"/>
    <property type="project" value="TreeGrafter"/>
</dbReference>
<feature type="compositionally biased region" description="Basic and acidic residues" evidence="1">
    <location>
        <begin position="210"/>
        <end position="219"/>
    </location>
</feature>
<feature type="compositionally biased region" description="Basic and acidic residues" evidence="1">
    <location>
        <begin position="257"/>
        <end position="270"/>
    </location>
</feature>
<gene>
    <name evidence="2" type="ORF">NA57DRAFT_64745</name>
</gene>
<keyword evidence="3" id="KW-1185">Reference proteome</keyword>
<accession>A0A9P4IMY0</accession>
<organism evidence="2 3">
    <name type="scientific">Rhizodiscina lignyota</name>
    <dbReference type="NCBI Taxonomy" id="1504668"/>
    <lineage>
        <taxon>Eukaryota</taxon>
        <taxon>Fungi</taxon>
        <taxon>Dikarya</taxon>
        <taxon>Ascomycota</taxon>
        <taxon>Pezizomycotina</taxon>
        <taxon>Dothideomycetes</taxon>
        <taxon>Pleosporomycetidae</taxon>
        <taxon>Aulographales</taxon>
        <taxon>Rhizodiscinaceae</taxon>
        <taxon>Rhizodiscina</taxon>
    </lineage>
</organism>
<protein>
    <submittedName>
        <fullName evidence="2">Uncharacterized protein</fullName>
    </submittedName>
</protein>
<dbReference type="InterPro" id="IPR007146">
    <property type="entry name" value="Sas10/Utp3/C1D"/>
</dbReference>
<dbReference type="Pfam" id="PF04000">
    <property type="entry name" value="Sas10_Utp3"/>
    <property type="match status" value="1"/>
</dbReference>
<feature type="compositionally biased region" description="Basic and acidic residues" evidence="1">
    <location>
        <begin position="332"/>
        <end position="342"/>
    </location>
</feature>
<dbReference type="GO" id="GO:0000462">
    <property type="term" value="P:maturation of SSU-rRNA from tricistronic rRNA transcript (SSU-rRNA, 5.8S rRNA, LSU-rRNA)"/>
    <property type="evidence" value="ECO:0007669"/>
    <property type="project" value="TreeGrafter"/>
</dbReference>
<dbReference type="PANTHER" id="PTHR13237">
    <property type="entry name" value="SOMETHING ABOUT SILENCING PROTEIN 10-RELATED"/>
    <property type="match status" value="1"/>
</dbReference>
<dbReference type="Proteomes" id="UP000799772">
    <property type="component" value="Unassembled WGS sequence"/>
</dbReference>
<feature type="region of interest" description="Disordered" evidence="1">
    <location>
        <begin position="117"/>
        <end position="222"/>
    </location>
</feature>
<comment type="caution">
    <text evidence="2">The sequence shown here is derived from an EMBL/GenBank/DDBJ whole genome shotgun (WGS) entry which is preliminary data.</text>
</comment>
<name>A0A9P4IMY0_9PEZI</name>
<sequence>MDVDTSVQGLFNSLRTSLEDAATTLPTEESITPPNDGISLLDVKNELFISYLHNLVFLILLKTRHAPSSQKPLVEDSYLSDEVVKQLVELRVYLEKGVKPLEGRLKYQIDKVIRAADDASRSTTQTKAEPAIKPRKHNAHHNDDEGSERSDSGSAMSVDSEDIDELSYRPNPAAFVRPSTNVQRTSTSAPENNGIYKPPRIAPTAMPTTIRKEEREARRPQKSAVLDEFINSELSTAPIAEPSIGSTIVSGGRRMKSQREREEDAERQSYEETNFIRLPKESKKERADKAGRDRGGFGGEDWRNIDVGLDRIDRLTAKKGGKAGRLASSRKRAVEDSPRDSGVRAGEMVAKRRRMDMPKSRR</sequence>
<evidence type="ECO:0000313" key="2">
    <source>
        <dbReference type="EMBL" id="KAF2102188.1"/>
    </source>
</evidence>